<name>A0ABR6EVT5_9SPHI</name>
<dbReference type="RefSeq" id="WP_182955666.1">
    <property type="nucleotide sequence ID" value="NZ_WNXC01000002.1"/>
</dbReference>
<comment type="caution">
    <text evidence="1">The sequence shown here is derived from an EMBL/GenBank/DDBJ whole genome shotgun (WGS) entry which is preliminary data.</text>
</comment>
<evidence type="ECO:0000313" key="2">
    <source>
        <dbReference type="Proteomes" id="UP000636110"/>
    </source>
</evidence>
<evidence type="ECO:0000313" key="1">
    <source>
        <dbReference type="EMBL" id="MBB2148919.1"/>
    </source>
</evidence>
<organism evidence="1 2">
    <name type="scientific">Pedobacter gandavensis</name>
    <dbReference type="NCBI Taxonomy" id="2679963"/>
    <lineage>
        <taxon>Bacteria</taxon>
        <taxon>Pseudomonadati</taxon>
        <taxon>Bacteroidota</taxon>
        <taxon>Sphingobacteriia</taxon>
        <taxon>Sphingobacteriales</taxon>
        <taxon>Sphingobacteriaceae</taxon>
        <taxon>Pedobacter</taxon>
    </lineage>
</organism>
<dbReference type="InterPro" id="IPR005901">
    <property type="entry name" value="GLPGLI"/>
</dbReference>
<protein>
    <submittedName>
        <fullName evidence="1">GLPGLI family protein</fullName>
    </submittedName>
</protein>
<keyword evidence="2" id="KW-1185">Reference proteome</keyword>
<sequence>MKKSILIIITIFISLNLKAQKGEQALVTVFYKFNHLKDSLNKSNMYKERMVLWIGKNASVYKSYDKIVNDSVKKTSVQDDGKGGYVVNTSNRKKTIENQIFKYPADRKLVVFEKLIKSYAINEDYPNMDWKIGSDTMSISGIKCQKAQTTFKGRNYTAWFAPDLPYNTGPWKLCDLPGLILQAYDDKHEVEFMFDGLKPAISTETINIPGIAIATSPADYKRLVELLRNDPNAFFAQNEVNGVRLVPSKPEVFKNAYKTENNPIELQP</sequence>
<dbReference type="Proteomes" id="UP000636110">
    <property type="component" value="Unassembled WGS sequence"/>
</dbReference>
<reference evidence="1 2" key="1">
    <citation type="submission" date="2019-11" db="EMBL/GenBank/DDBJ databases">
        <title>Description of Pedobacter sp. LMG 31462T.</title>
        <authorList>
            <person name="Carlier A."/>
            <person name="Qi S."/>
            <person name="Vandamme P."/>
        </authorList>
    </citation>
    <scope>NUCLEOTIDE SEQUENCE [LARGE SCALE GENOMIC DNA]</scope>
    <source>
        <strain evidence="1 2">LMG 31462</strain>
    </source>
</reference>
<accession>A0ABR6EVT5</accession>
<dbReference type="Pfam" id="PF09697">
    <property type="entry name" value="Porph_ging"/>
    <property type="match status" value="1"/>
</dbReference>
<dbReference type="NCBIfam" id="TIGR01200">
    <property type="entry name" value="GLPGLI"/>
    <property type="match status" value="1"/>
</dbReference>
<gene>
    <name evidence="1" type="ORF">GM920_08335</name>
</gene>
<proteinExistence type="predicted"/>
<dbReference type="EMBL" id="WNXC01000002">
    <property type="protein sequence ID" value="MBB2148919.1"/>
    <property type="molecule type" value="Genomic_DNA"/>
</dbReference>